<dbReference type="CDD" id="cd00093">
    <property type="entry name" value="HTH_XRE"/>
    <property type="match status" value="1"/>
</dbReference>
<evidence type="ECO:0000313" key="3">
    <source>
        <dbReference type="EMBL" id="MCU6761818.1"/>
    </source>
</evidence>
<accession>A0ABT2THZ9</accession>
<proteinExistence type="predicted"/>
<dbReference type="PANTHER" id="PTHR46797">
    <property type="entry name" value="HTH-TYPE TRANSCRIPTIONAL REGULATOR"/>
    <property type="match status" value="1"/>
</dbReference>
<dbReference type="InterPro" id="IPR010982">
    <property type="entry name" value="Lambda_DNA-bd_dom_sf"/>
</dbReference>
<dbReference type="SMART" id="SM00530">
    <property type="entry name" value="HTH_XRE"/>
    <property type="match status" value="1"/>
</dbReference>
<dbReference type="EMBL" id="JAOQJQ010000002">
    <property type="protein sequence ID" value="MCU6761818.1"/>
    <property type="molecule type" value="Genomic_DNA"/>
</dbReference>
<evidence type="ECO:0000313" key="4">
    <source>
        <dbReference type="Proteomes" id="UP001652442"/>
    </source>
</evidence>
<dbReference type="PANTHER" id="PTHR46797:SF2">
    <property type="entry name" value="TRANSCRIPTIONAL REGULATOR"/>
    <property type="match status" value="1"/>
</dbReference>
<evidence type="ECO:0000256" key="1">
    <source>
        <dbReference type="ARBA" id="ARBA00023125"/>
    </source>
</evidence>
<reference evidence="3 4" key="1">
    <citation type="journal article" date="2021" name="ISME Commun">
        <title>Automated analysis of genomic sequences facilitates high-throughput and comprehensive description of bacteria.</title>
        <authorList>
            <person name="Hitch T.C.A."/>
        </authorList>
    </citation>
    <scope>NUCLEOTIDE SEQUENCE [LARGE SCALE GENOMIC DNA]</scope>
    <source>
        <strain evidence="3 4">Sanger_109</strain>
    </source>
</reference>
<comment type="caution">
    <text evidence="3">The sequence shown here is derived from an EMBL/GenBank/DDBJ whole genome shotgun (WGS) entry which is preliminary data.</text>
</comment>
<dbReference type="RefSeq" id="WP_158424600.1">
    <property type="nucleotide sequence ID" value="NZ_JAOQJQ010000002.1"/>
</dbReference>
<dbReference type="Proteomes" id="UP001652442">
    <property type="component" value="Unassembled WGS sequence"/>
</dbReference>
<protein>
    <submittedName>
        <fullName evidence="3">Helix-turn-helix transcriptional regulator</fullName>
    </submittedName>
</protein>
<dbReference type="InterPro" id="IPR050807">
    <property type="entry name" value="TransReg_Diox_bact_type"/>
</dbReference>
<dbReference type="PROSITE" id="PS50943">
    <property type="entry name" value="HTH_CROC1"/>
    <property type="match status" value="1"/>
</dbReference>
<name>A0ABT2THZ9_9FIRM</name>
<keyword evidence="1" id="KW-0238">DNA-binding</keyword>
<evidence type="ECO:0000259" key="2">
    <source>
        <dbReference type="PROSITE" id="PS50943"/>
    </source>
</evidence>
<organism evidence="3 4">
    <name type="scientific">Brotonthovivens ammoniilytica</name>
    <dbReference type="NCBI Taxonomy" id="2981725"/>
    <lineage>
        <taxon>Bacteria</taxon>
        <taxon>Bacillati</taxon>
        <taxon>Bacillota</taxon>
        <taxon>Clostridia</taxon>
        <taxon>Lachnospirales</taxon>
        <taxon>Lachnospiraceae</taxon>
        <taxon>Brotonthovivens</taxon>
    </lineage>
</organism>
<dbReference type="InterPro" id="IPR001387">
    <property type="entry name" value="Cro/C1-type_HTH"/>
</dbReference>
<dbReference type="SUPFAM" id="SSF47413">
    <property type="entry name" value="lambda repressor-like DNA-binding domains"/>
    <property type="match status" value="1"/>
</dbReference>
<keyword evidence="4" id="KW-1185">Reference proteome</keyword>
<dbReference type="Pfam" id="PF13443">
    <property type="entry name" value="HTH_26"/>
    <property type="match status" value="1"/>
</dbReference>
<gene>
    <name evidence="3" type="ORF">OCV88_05620</name>
</gene>
<sequence>MDVIARINEIMKAQGISRYELAKLSGLSSSTLANMKRRNTVPTIATLEELCSALNISLSQFFAGEDTEFYPVDGSQREFLDLLLILDTEQQKALLNFVKTMIPSNDDEKTSRQ</sequence>
<dbReference type="Gene3D" id="1.10.260.40">
    <property type="entry name" value="lambda repressor-like DNA-binding domains"/>
    <property type="match status" value="1"/>
</dbReference>
<feature type="domain" description="HTH cro/C1-type" evidence="2">
    <location>
        <begin position="7"/>
        <end position="61"/>
    </location>
</feature>